<evidence type="ECO:0000256" key="1">
    <source>
        <dbReference type="ARBA" id="ARBA00004651"/>
    </source>
</evidence>
<organism evidence="9 10">
    <name type="scientific">Enterovirga rhinocerotis</name>
    <dbReference type="NCBI Taxonomy" id="1339210"/>
    <lineage>
        <taxon>Bacteria</taxon>
        <taxon>Pseudomonadati</taxon>
        <taxon>Pseudomonadota</taxon>
        <taxon>Alphaproteobacteria</taxon>
        <taxon>Hyphomicrobiales</taxon>
        <taxon>Methylobacteriaceae</taxon>
        <taxon>Enterovirga</taxon>
    </lineage>
</organism>
<dbReference type="InterPro" id="IPR010290">
    <property type="entry name" value="TM_effector"/>
</dbReference>
<feature type="transmembrane region" description="Helical" evidence="7">
    <location>
        <begin position="270"/>
        <end position="289"/>
    </location>
</feature>
<keyword evidence="3" id="KW-1003">Cell membrane</keyword>
<evidence type="ECO:0000256" key="3">
    <source>
        <dbReference type="ARBA" id="ARBA00022475"/>
    </source>
</evidence>
<feature type="transmembrane region" description="Helical" evidence="7">
    <location>
        <begin position="63"/>
        <end position="83"/>
    </location>
</feature>
<dbReference type="GO" id="GO:0005886">
    <property type="term" value="C:plasma membrane"/>
    <property type="evidence" value="ECO:0007669"/>
    <property type="project" value="UniProtKB-SubCell"/>
</dbReference>
<dbReference type="SUPFAM" id="SSF103473">
    <property type="entry name" value="MFS general substrate transporter"/>
    <property type="match status" value="1"/>
</dbReference>
<feature type="transmembrane region" description="Helical" evidence="7">
    <location>
        <begin position="325"/>
        <end position="347"/>
    </location>
</feature>
<feature type="domain" description="Major facilitator superfamily (MFS) profile" evidence="8">
    <location>
        <begin position="26"/>
        <end position="414"/>
    </location>
</feature>
<evidence type="ECO:0000256" key="6">
    <source>
        <dbReference type="ARBA" id="ARBA00023136"/>
    </source>
</evidence>
<dbReference type="Gene3D" id="1.20.1250.20">
    <property type="entry name" value="MFS general substrate transporter like domains"/>
    <property type="match status" value="1"/>
</dbReference>
<dbReference type="CDD" id="cd06173">
    <property type="entry name" value="MFS_MefA_like"/>
    <property type="match status" value="1"/>
</dbReference>
<dbReference type="PANTHER" id="PTHR23513:SF11">
    <property type="entry name" value="STAPHYLOFERRIN A TRANSPORTER"/>
    <property type="match status" value="1"/>
</dbReference>
<feature type="transmembrane region" description="Helical" evidence="7">
    <location>
        <begin position="92"/>
        <end position="112"/>
    </location>
</feature>
<keyword evidence="4 7" id="KW-0812">Transmembrane</keyword>
<evidence type="ECO:0000256" key="7">
    <source>
        <dbReference type="SAM" id="Phobius"/>
    </source>
</evidence>
<feature type="transmembrane region" description="Helical" evidence="7">
    <location>
        <begin position="301"/>
        <end position="319"/>
    </location>
</feature>
<feature type="transmembrane region" description="Helical" evidence="7">
    <location>
        <begin position="359"/>
        <end position="381"/>
    </location>
</feature>
<dbReference type="OrthoDB" id="9809918at2"/>
<dbReference type="Proteomes" id="UP000295122">
    <property type="component" value="Unassembled WGS sequence"/>
</dbReference>
<dbReference type="RefSeq" id="WP_133774884.1">
    <property type="nucleotide sequence ID" value="NZ_SNZR01000018.1"/>
</dbReference>
<feature type="transmembrane region" description="Helical" evidence="7">
    <location>
        <begin position="238"/>
        <end position="258"/>
    </location>
</feature>
<dbReference type="EMBL" id="SNZR01000018">
    <property type="protein sequence ID" value="TDR85235.1"/>
    <property type="molecule type" value="Genomic_DNA"/>
</dbReference>
<comment type="subcellular location">
    <subcellularLocation>
        <location evidence="1">Cell membrane</location>
        <topology evidence="1">Multi-pass membrane protein</topology>
    </subcellularLocation>
</comment>
<dbReference type="InterPro" id="IPR020846">
    <property type="entry name" value="MFS_dom"/>
</dbReference>
<dbReference type="InterPro" id="IPR036259">
    <property type="entry name" value="MFS_trans_sf"/>
</dbReference>
<feature type="transmembrane region" description="Helical" evidence="7">
    <location>
        <begin position="156"/>
        <end position="181"/>
    </location>
</feature>
<evidence type="ECO:0000313" key="10">
    <source>
        <dbReference type="Proteomes" id="UP000295122"/>
    </source>
</evidence>
<keyword evidence="5 7" id="KW-1133">Transmembrane helix</keyword>
<dbReference type="PROSITE" id="PS50850">
    <property type="entry name" value="MFS"/>
    <property type="match status" value="1"/>
</dbReference>
<dbReference type="AlphaFoldDB" id="A0A4R7BLU4"/>
<sequence length="545" mass="56178">MSAAESGALPPPASPPSAFAPLRQKLFAILWIATVLGNVGSFMRDVASAWLVTDLSSSPLAVSAIQAAGTLPVLLLAIPAGVLSDILDRRHLLIGILLALAAVSGSLSILAASGHVSVVSLVALTFAGGIGAALAAPSWQAIVPELVSRGDLKAAVALNSLGFNIARAIGPAIGGLLVAVVGAATTYLFDVVSDLVVVAALLWWKRKAASDDVLREHFGGALRAGLRYARASRPLHQVLLQAFLFFALASAVWALLPIVARRELGGGPGLYGLLLGCVGAGAIAGAIVLPRLKARLGQDGLIVAAMLLAAGTIAAVAVAGQVWVAVAAAGLLGIAWIAVLATLNGIVQAILPNWVRGRGLSIYLTVQGGGLAAGSLGWGLVADGIGTSAALLVSAAGLALMAVIKAVLRIRLPEGEDDLDPALHWAEPDVATAPGGDRGPVIITIAYRVGEPDRPAFLTALHRLSDARRRDGAYAWGVAEDAADPALLVEWFFVESWAEHLRQHRRVSKTDADVQAELRRFHVGEAPPAVTHLIGIDPRRPPMPP</sequence>
<keyword evidence="10" id="KW-1185">Reference proteome</keyword>
<dbReference type="PANTHER" id="PTHR23513">
    <property type="entry name" value="INTEGRAL MEMBRANE EFFLUX PROTEIN-RELATED"/>
    <property type="match status" value="1"/>
</dbReference>
<name>A0A4R7BLU4_9HYPH</name>
<feature type="transmembrane region" description="Helical" evidence="7">
    <location>
        <begin position="26"/>
        <end position="43"/>
    </location>
</feature>
<evidence type="ECO:0000259" key="8">
    <source>
        <dbReference type="PROSITE" id="PS50850"/>
    </source>
</evidence>
<evidence type="ECO:0000313" key="9">
    <source>
        <dbReference type="EMBL" id="TDR85235.1"/>
    </source>
</evidence>
<accession>A0A4R7BLU4</accession>
<keyword evidence="6 7" id="KW-0472">Membrane</keyword>
<protein>
    <submittedName>
        <fullName evidence="9">Putative MFS family arabinose efflux permease</fullName>
    </submittedName>
</protein>
<comment type="caution">
    <text evidence="9">The sequence shown here is derived from an EMBL/GenBank/DDBJ whole genome shotgun (WGS) entry which is preliminary data.</text>
</comment>
<feature type="transmembrane region" description="Helical" evidence="7">
    <location>
        <begin position="118"/>
        <end position="136"/>
    </location>
</feature>
<dbReference type="Pfam" id="PF05977">
    <property type="entry name" value="MFS_3"/>
    <property type="match status" value="1"/>
</dbReference>
<keyword evidence="2" id="KW-0813">Transport</keyword>
<feature type="transmembrane region" description="Helical" evidence="7">
    <location>
        <begin position="387"/>
        <end position="408"/>
    </location>
</feature>
<dbReference type="GO" id="GO:0022857">
    <property type="term" value="F:transmembrane transporter activity"/>
    <property type="evidence" value="ECO:0007669"/>
    <property type="project" value="InterPro"/>
</dbReference>
<evidence type="ECO:0000256" key="2">
    <source>
        <dbReference type="ARBA" id="ARBA00022448"/>
    </source>
</evidence>
<proteinExistence type="predicted"/>
<evidence type="ECO:0000256" key="4">
    <source>
        <dbReference type="ARBA" id="ARBA00022692"/>
    </source>
</evidence>
<reference evidence="9 10" key="1">
    <citation type="submission" date="2019-03" db="EMBL/GenBank/DDBJ databases">
        <title>Genomic Encyclopedia of Type Strains, Phase IV (KMG-IV): sequencing the most valuable type-strain genomes for metagenomic binning, comparative biology and taxonomic classification.</title>
        <authorList>
            <person name="Goeker M."/>
        </authorList>
    </citation>
    <scope>NUCLEOTIDE SEQUENCE [LARGE SCALE GENOMIC DNA]</scope>
    <source>
        <strain evidence="9 10">DSM 25903</strain>
    </source>
</reference>
<gene>
    <name evidence="9" type="ORF">EV668_4781</name>
</gene>
<evidence type="ECO:0000256" key="5">
    <source>
        <dbReference type="ARBA" id="ARBA00022989"/>
    </source>
</evidence>